<dbReference type="NCBIfam" id="TIGR01634">
    <property type="entry name" value="tail_P2_I"/>
    <property type="match status" value="1"/>
</dbReference>
<evidence type="ECO:0000313" key="2">
    <source>
        <dbReference type="Proteomes" id="UP001246690"/>
    </source>
</evidence>
<accession>A0ABY9S5D0</accession>
<gene>
    <name evidence="1" type="ORF">RHD99_14685</name>
</gene>
<dbReference type="Proteomes" id="UP001246690">
    <property type="component" value="Chromosome"/>
</dbReference>
<dbReference type="Pfam" id="PF09684">
    <property type="entry name" value="Tail_P2_I"/>
    <property type="match status" value="1"/>
</dbReference>
<proteinExistence type="predicted"/>
<keyword evidence="2" id="KW-1185">Reference proteome</keyword>
<dbReference type="InterPro" id="IPR006521">
    <property type="entry name" value="Tail_protein_I"/>
</dbReference>
<protein>
    <submittedName>
        <fullName evidence="1">Phage tail protein I</fullName>
    </submittedName>
</protein>
<sequence>MTSDASIQPDNRSGLQHALENLLDECLATIESQAPYRTLLFPRNTPAQYLPALAIERGVLDWAADDAEQSVRGTVANGLIIQSHACTRQGIADALAALGFNVTVERSGPYALSVIAHLMEQPLDEATTQRVLARINAYKAERDIASLQLVREVITRAYIGVATTSGTEISIGPKKPDDISLTASGFSACAIYAVTDITIPFRETA</sequence>
<dbReference type="RefSeq" id="WP_309874838.1">
    <property type="nucleotide sequence ID" value="NZ_CP133838.1"/>
</dbReference>
<reference evidence="1 2" key="1">
    <citation type="submission" date="2023-09" db="EMBL/GenBank/DDBJ databases">
        <title>Buttiauxella selenatireducens sp. nov., isolated from the rhizosphere of Cardamine hupingshanesis.</title>
        <authorList>
            <person name="Zhang S."/>
            <person name="Xu Z."/>
            <person name="Wang H."/>
            <person name="Guo Y."/>
        </authorList>
    </citation>
    <scope>NUCLEOTIDE SEQUENCE [LARGE SCALE GENOMIC DNA]</scope>
    <source>
        <strain evidence="1 2">R73</strain>
    </source>
</reference>
<name>A0ABY9S5D0_9ENTR</name>
<evidence type="ECO:0000313" key="1">
    <source>
        <dbReference type="EMBL" id="WMY72719.1"/>
    </source>
</evidence>
<organism evidence="1 2">
    <name type="scientific">Buttiauxella selenatireducens</name>
    <dbReference type="NCBI Taxonomy" id="3073902"/>
    <lineage>
        <taxon>Bacteria</taxon>
        <taxon>Pseudomonadati</taxon>
        <taxon>Pseudomonadota</taxon>
        <taxon>Gammaproteobacteria</taxon>
        <taxon>Enterobacterales</taxon>
        <taxon>Enterobacteriaceae</taxon>
        <taxon>Buttiauxella</taxon>
    </lineage>
</organism>
<dbReference type="EMBL" id="CP133838">
    <property type="protein sequence ID" value="WMY72719.1"/>
    <property type="molecule type" value="Genomic_DNA"/>
</dbReference>